<dbReference type="InterPro" id="IPR058093">
    <property type="entry name" value="LA_2272-like"/>
</dbReference>
<feature type="region of interest" description="Disordered" evidence="1">
    <location>
        <begin position="293"/>
        <end position="314"/>
    </location>
</feature>
<evidence type="ECO:0000313" key="2">
    <source>
        <dbReference type="EMBL" id="ALO25679.1"/>
    </source>
</evidence>
<sequence>MSERNNFFFVACQLPLRNYFFTNLPCFSFRNNIDNRLDQSLTYSLSETMKNKFTLTPFVLLFSSWIFASNCGFALTPRITVKIPPQTQTEIFRLNLLLGEVGKLYGINLGGMNYAHRLIGTQVGIVNISEESIGILFGLLNNSGSYGTLKIGFLNTNFFLDRGMPQPHRSYENEEKEKIVDDLALSIGAVNLMSGRFNLGLFNWGEGLNVGIVNTNEGRSVNFGIVNIGTKLEVRPKEKSAISFGIVNTSTNRNELQIGVLNFCEKGLLPFMIGINYCLKTVSQTTEVKTETIEPKPVETKAEAKVAPGENSSK</sequence>
<name>A0A0E3B7V3_LEPBO</name>
<organism evidence="2">
    <name type="scientific">Leptospira borgpetersenii serovar Ballum</name>
    <dbReference type="NCBI Taxonomy" id="280505"/>
    <lineage>
        <taxon>Bacteria</taxon>
        <taxon>Pseudomonadati</taxon>
        <taxon>Spirochaetota</taxon>
        <taxon>Spirochaetia</taxon>
        <taxon>Leptospirales</taxon>
        <taxon>Leptospiraceae</taxon>
        <taxon>Leptospira</taxon>
    </lineage>
</organism>
<dbReference type="EMBL" id="CP012029">
    <property type="protein sequence ID" value="ALO25679.1"/>
    <property type="molecule type" value="Genomic_DNA"/>
</dbReference>
<gene>
    <name evidence="2" type="ORF">LBBP_01388</name>
</gene>
<reference evidence="2 3" key="1">
    <citation type="journal article" date="2015" name="PLoS Negl. Trop. Dis.">
        <title>Distribution of Plasmids in Distinct Leptospira Pathogenic Species.</title>
        <authorList>
            <person name="Wang Y."/>
            <person name="Zhuang X."/>
            <person name="Zhong Y."/>
            <person name="Zhang C."/>
            <person name="Zhang Y."/>
            <person name="Zeng L."/>
            <person name="Zhu Y."/>
            <person name="He P."/>
            <person name="Dong K."/>
            <person name="Pal U."/>
            <person name="Guo X."/>
            <person name="Qin J."/>
        </authorList>
    </citation>
    <scope>NUCLEOTIDE SEQUENCE [LARGE SCALE GENOMIC DNA]</scope>
    <source>
        <strain evidence="2 3">56604</strain>
    </source>
</reference>
<feature type="compositionally biased region" description="Basic and acidic residues" evidence="1">
    <location>
        <begin position="293"/>
        <end position="304"/>
    </location>
</feature>
<evidence type="ECO:0008006" key="4">
    <source>
        <dbReference type="Google" id="ProtNLM"/>
    </source>
</evidence>
<evidence type="ECO:0000256" key="1">
    <source>
        <dbReference type="SAM" id="MobiDB-lite"/>
    </source>
</evidence>
<dbReference type="GeneID" id="61174212"/>
<dbReference type="PATRIC" id="fig|280505.15.peg.1355"/>
<protein>
    <recommendedName>
        <fullName evidence="4">Lipoprotein</fullName>
    </recommendedName>
</protein>
<dbReference type="Proteomes" id="UP000058857">
    <property type="component" value="Chromosome 1"/>
</dbReference>
<dbReference type="NCBIfam" id="NF047436">
    <property type="entry name" value="LA_2272_repeat"/>
    <property type="match status" value="1"/>
</dbReference>
<dbReference type="NCBIfam" id="NF047435">
    <property type="entry name" value="LA_2272_fam_lipo"/>
    <property type="match status" value="1"/>
</dbReference>
<accession>A0A0E3B7V3</accession>
<dbReference type="RefSeq" id="WP_002734731.1">
    <property type="nucleotide sequence ID" value="NZ_CP012029.1"/>
</dbReference>
<evidence type="ECO:0000313" key="3">
    <source>
        <dbReference type="Proteomes" id="UP000058857"/>
    </source>
</evidence>
<dbReference type="AlphaFoldDB" id="A0A0E3B7V3"/>
<proteinExistence type="predicted"/>